<dbReference type="CDD" id="cd00383">
    <property type="entry name" value="trans_reg_C"/>
    <property type="match status" value="1"/>
</dbReference>
<dbReference type="Gene3D" id="3.40.50.2300">
    <property type="match status" value="1"/>
</dbReference>
<dbReference type="EMBL" id="JACHEG010000008">
    <property type="protein sequence ID" value="MBB6165248.1"/>
    <property type="molecule type" value="Genomic_DNA"/>
</dbReference>
<evidence type="ECO:0000256" key="3">
    <source>
        <dbReference type="PROSITE-ProRule" id="PRU01091"/>
    </source>
</evidence>
<dbReference type="Gene3D" id="6.10.250.690">
    <property type="match status" value="1"/>
</dbReference>
<feature type="DNA-binding region" description="OmpR/PhoB-type" evidence="3">
    <location>
        <begin position="124"/>
        <end position="222"/>
    </location>
</feature>
<keyword evidence="1 3" id="KW-0238">DNA-binding</keyword>
<evidence type="ECO:0000256" key="1">
    <source>
        <dbReference type="ARBA" id="ARBA00023125"/>
    </source>
</evidence>
<evidence type="ECO:0000313" key="6">
    <source>
        <dbReference type="EMBL" id="MBB6165248.1"/>
    </source>
</evidence>
<sequence length="224" mass="24858">MRLLLVEDEKELANALMAALSKQGIVIDHAMRLADAGELSRQNTYDVILLDRRLPDGEGLTFIPTLRRAAVLTPVIVLTARNDPKERIEGLDGGADDYLGKPFRVDELMARVRAVLRRPASVVEALIVVGRMTIDPLNLTVTMDKSPFDLPRRELLVLIALAKRQGKTVLRSVLEAAVYNYEEEIKSNALDAHISRLRKRLADCSAGVSVHNIRGVGYLLKDEV</sequence>
<dbReference type="InterPro" id="IPR001867">
    <property type="entry name" value="OmpR/PhoB-type_DNA-bd"/>
</dbReference>
<dbReference type="SUPFAM" id="SSF52172">
    <property type="entry name" value="CheY-like"/>
    <property type="match status" value="1"/>
</dbReference>
<dbReference type="GO" id="GO:0005829">
    <property type="term" value="C:cytosol"/>
    <property type="evidence" value="ECO:0007669"/>
    <property type="project" value="TreeGrafter"/>
</dbReference>
<proteinExistence type="predicted"/>
<dbReference type="GO" id="GO:0000156">
    <property type="term" value="F:phosphorelay response regulator activity"/>
    <property type="evidence" value="ECO:0007669"/>
    <property type="project" value="TreeGrafter"/>
</dbReference>
<name>A0A7W9YC96_9HYPH</name>
<dbReference type="AlphaFoldDB" id="A0A7W9YC96"/>
<evidence type="ECO:0000259" key="4">
    <source>
        <dbReference type="PROSITE" id="PS50110"/>
    </source>
</evidence>
<feature type="modified residue" description="4-aspartylphosphate" evidence="2">
    <location>
        <position position="51"/>
    </location>
</feature>
<dbReference type="InterPro" id="IPR001789">
    <property type="entry name" value="Sig_transdc_resp-reg_receiver"/>
</dbReference>
<gene>
    <name evidence="6" type="ORF">HNQ72_005094</name>
</gene>
<evidence type="ECO:0000256" key="2">
    <source>
        <dbReference type="PROSITE-ProRule" id="PRU00169"/>
    </source>
</evidence>
<feature type="domain" description="Response regulatory" evidence="4">
    <location>
        <begin position="2"/>
        <end position="116"/>
    </location>
</feature>
<dbReference type="PANTHER" id="PTHR48111:SF36">
    <property type="entry name" value="TRANSCRIPTIONAL REGULATORY PROTEIN CUTR"/>
    <property type="match status" value="1"/>
</dbReference>
<keyword evidence="7" id="KW-1185">Reference proteome</keyword>
<dbReference type="InterPro" id="IPR036388">
    <property type="entry name" value="WH-like_DNA-bd_sf"/>
</dbReference>
<dbReference type="InterPro" id="IPR011006">
    <property type="entry name" value="CheY-like_superfamily"/>
</dbReference>
<evidence type="ECO:0000313" key="7">
    <source>
        <dbReference type="Proteomes" id="UP000547879"/>
    </source>
</evidence>
<dbReference type="PROSITE" id="PS50110">
    <property type="entry name" value="RESPONSE_REGULATORY"/>
    <property type="match status" value="1"/>
</dbReference>
<dbReference type="PANTHER" id="PTHR48111">
    <property type="entry name" value="REGULATOR OF RPOS"/>
    <property type="match status" value="1"/>
</dbReference>
<keyword evidence="2" id="KW-0597">Phosphoprotein</keyword>
<organism evidence="6 7">
    <name type="scientific">Rhizobium wenxiniae</name>
    <dbReference type="NCBI Taxonomy" id="1737357"/>
    <lineage>
        <taxon>Bacteria</taxon>
        <taxon>Pseudomonadati</taxon>
        <taxon>Pseudomonadota</taxon>
        <taxon>Alphaproteobacteria</taxon>
        <taxon>Hyphomicrobiales</taxon>
        <taxon>Rhizobiaceae</taxon>
        <taxon>Rhizobium/Agrobacterium group</taxon>
        <taxon>Rhizobium</taxon>
    </lineage>
</organism>
<evidence type="ECO:0000259" key="5">
    <source>
        <dbReference type="PROSITE" id="PS51755"/>
    </source>
</evidence>
<dbReference type="PROSITE" id="PS51755">
    <property type="entry name" value="OMPR_PHOB"/>
    <property type="match status" value="1"/>
</dbReference>
<dbReference type="Proteomes" id="UP000547879">
    <property type="component" value="Unassembled WGS sequence"/>
</dbReference>
<accession>A0A7W9YC96</accession>
<dbReference type="Pfam" id="PF00486">
    <property type="entry name" value="Trans_reg_C"/>
    <property type="match status" value="1"/>
</dbReference>
<dbReference type="SMART" id="SM00448">
    <property type="entry name" value="REC"/>
    <property type="match status" value="1"/>
</dbReference>
<feature type="domain" description="OmpR/PhoB-type" evidence="5">
    <location>
        <begin position="124"/>
        <end position="222"/>
    </location>
</feature>
<protein>
    <submittedName>
        <fullName evidence="6">DNA-binding response OmpR family regulator</fullName>
    </submittedName>
</protein>
<dbReference type="Pfam" id="PF00072">
    <property type="entry name" value="Response_reg"/>
    <property type="match status" value="1"/>
</dbReference>
<dbReference type="GO" id="GO:0000976">
    <property type="term" value="F:transcription cis-regulatory region binding"/>
    <property type="evidence" value="ECO:0007669"/>
    <property type="project" value="TreeGrafter"/>
</dbReference>
<comment type="caution">
    <text evidence="6">The sequence shown here is derived from an EMBL/GenBank/DDBJ whole genome shotgun (WGS) entry which is preliminary data.</text>
</comment>
<dbReference type="RefSeq" id="WP_183996366.1">
    <property type="nucleotide sequence ID" value="NZ_BMHW01000009.1"/>
</dbReference>
<dbReference type="InterPro" id="IPR039420">
    <property type="entry name" value="WalR-like"/>
</dbReference>
<dbReference type="Gene3D" id="1.10.10.10">
    <property type="entry name" value="Winged helix-like DNA-binding domain superfamily/Winged helix DNA-binding domain"/>
    <property type="match status" value="1"/>
</dbReference>
<dbReference type="GO" id="GO:0032993">
    <property type="term" value="C:protein-DNA complex"/>
    <property type="evidence" value="ECO:0007669"/>
    <property type="project" value="TreeGrafter"/>
</dbReference>
<dbReference type="SMART" id="SM00862">
    <property type="entry name" value="Trans_reg_C"/>
    <property type="match status" value="1"/>
</dbReference>
<reference evidence="6 7" key="1">
    <citation type="submission" date="2020-08" db="EMBL/GenBank/DDBJ databases">
        <title>Genomic Encyclopedia of Type Strains, Phase IV (KMG-IV): sequencing the most valuable type-strain genomes for metagenomic binning, comparative biology and taxonomic classification.</title>
        <authorList>
            <person name="Goeker M."/>
        </authorList>
    </citation>
    <scope>NUCLEOTIDE SEQUENCE [LARGE SCALE GENOMIC DNA]</scope>
    <source>
        <strain evidence="6 7">DSM 100734</strain>
    </source>
</reference>
<dbReference type="GO" id="GO:0006355">
    <property type="term" value="P:regulation of DNA-templated transcription"/>
    <property type="evidence" value="ECO:0007669"/>
    <property type="project" value="InterPro"/>
</dbReference>